<name>A0A415MSX8_9BACE</name>
<proteinExistence type="predicted"/>
<feature type="non-terminal residue" evidence="1">
    <location>
        <position position="92"/>
    </location>
</feature>
<gene>
    <name evidence="1" type="ORF">DWZ95_24310</name>
</gene>
<comment type="caution">
    <text evidence="1">The sequence shown here is derived from an EMBL/GenBank/DDBJ whole genome shotgun (WGS) entry which is preliminary data.</text>
</comment>
<dbReference type="AlphaFoldDB" id="A0A415MSX8"/>
<dbReference type="Proteomes" id="UP000285013">
    <property type="component" value="Unassembled WGS sequence"/>
</dbReference>
<protein>
    <submittedName>
        <fullName evidence="1">Uncharacterized protein</fullName>
    </submittedName>
</protein>
<organism evidence="1 2">
    <name type="scientific">Bacteroides intestinalis</name>
    <dbReference type="NCBI Taxonomy" id="329854"/>
    <lineage>
        <taxon>Bacteria</taxon>
        <taxon>Pseudomonadati</taxon>
        <taxon>Bacteroidota</taxon>
        <taxon>Bacteroidia</taxon>
        <taxon>Bacteroidales</taxon>
        <taxon>Bacteroidaceae</taxon>
        <taxon>Bacteroides</taxon>
    </lineage>
</organism>
<evidence type="ECO:0000313" key="2">
    <source>
        <dbReference type="Proteomes" id="UP000285013"/>
    </source>
</evidence>
<evidence type="ECO:0000313" key="1">
    <source>
        <dbReference type="EMBL" id="RHL83887.1"/>
    </source>
</evidence>
<sequence length="92" mass="10171">MCSQVIGWNKNELDEPASQQREALNCLSRMTGNFHVRFLEEEAAERLLTYSTACCATKPTSACSKASSPCCWASLSASSRYWKARATSNVKT</sequence>
<reference evidence="1 2" key="1">
    <citation type="submission" date="2018-08" db="EMBL/GenBank/DDBJ databases">
        <title>A genome reference for cultivated species of the human gut microbiota.</title>
        <authorList>
            <person name="Zou Y."/>
            <person name="Xue W."/>
            <person name="Luo G."/>
        </authorList>
    </citation>
    <scope>NUCLEOTIDE SEQUENCE [LARGE SCALE GENOMIC DNA]</scope>
    <source>
        <strain evidence="1 2">AF36-16BH</strain>
    </source>
</reference>
<dbReference type="EMBL" id="QRPE01000070">
    <property type="protein sequence ID" value="RHL83887.1"/>
    <property type="molecule type" value="Genomic_DNA"/>
</dbReference>
<accession>A0A415MSX8</accession>